<name>A0A6S6TPM8_9BACT</name>
<dbReference type="EMBL" id="CACVAR010000308">
    <property type="protein sequence ID" value="CAA6820047.1"/>
    <property type="molecule type" value="Genomic_DNA"/>
</dbReference>
<evidence type="ECO:0000313" key="2">
    <source>
        <dbReference type="EMBL" id="CAA6820047.1"/>
    </source>
</evidence>
<proteinExistence type="predicted"/>
<evidence type="ECO:0000256" key="1">
    <source>
        <dbReference type="SAM" id="Coils"/>
    </source>
</evidence>
<feature type="coiled-coil region" evidence="1">
    <location>
        <begin position="109"/>
        <end position="139"/>
    </location>
</feature>
<gene>
    <name evidence="2" type="ORF">HELGO_WM52400</name>
</gene>
<protein>
    <recommendedName>
        <fullName evidence="3">Myosin heavy chain</fullName>
    </recommendedName>
</protein>
<accession>A0A6S6TPM8</accession>
<reference evidence="2" key="1">
    <citation type="submission" date="2020-01" db="EMBL/GenBank/DDBJ databases">
        <authorList>
            <person name="Meier V. D."/>
            <person name="Meier V D."/>
        </authorList>
    </citation>
    <scope>NUCLEOTIDE SEQUENCE</scope>
    <source>
        <strain evidence="2">HLG_WM_MAG_03</strain>
    </source>
</reference>
<evidence type="ECO:0008006" key="3">
    <source>
        <dbReference type="Google" id="ProtNLM"/>
    </source>
</evidence>
<organism evidence="2">
    <name type="scientific">uncultured Sulfurovum sp</name>
    <dbReference type="NCBI Taxonomy" id="269237"/>
    <lineage>
        <taxon>Bacteria</taxon>
        <taxon>Pseudomonadati</taxon>
        <taxon>Campylobacterota</taxon>
        <taxon>Epsilonproteobacteria</taxon>
        <taxon>Campylobacterales</taxon>
        <taxon>Sulfurovaceae</taxon>
        <taxon>Sulfurovum</taxon>
        <taxon>environmental samples</taxon>
    </lineage>
</organism>
<keyword evidence="1" id="KW-0175">Coiled coil</keyword>
<dbReference type="AlphaFoldDB" id="A0A6S6TPM8"/>
<sequence>MSNLTQTNHTEDKLTLLAQKIDNTYREGLSIYTDTIANYTLEIEEIKSQINIEKELKEPTETKLRAIQKEKDHEERFLQKLNEVFTQKVHSIDELKTQYVDLMDDSSYSKILKQKENELKLALDELEEVELTLLQQELECINLQTALAPKQQSIIQLEEKLKKIELKKEYYALKNLQQLPQLALETNDEITTEVIEKEEVETNKS</sequence>